<feature type="chain" id="PRO_5028864754" evidence="2">
    <location>
        <begin position="21"/>
        <end position="666"/>
    </location>
</feature>
<feature type="compositionally biased region" description="Basic and acidic residues" evidence="1">
    <location>
        <begin position="422"/>
        <end position="436"/>
    </location>
</feature>
<organism evidence="3 4">
    <name type="scientific">Sphingobacterium paramultivorum</name>
    <dbReference type="NCBI Taxonomy" id="2886510"/>
    <lineage>
        <taxon>Bacteria</taxon>
        <taxon>Pseudomonadati</taxon>
        <taxon>Bacteroidota</taxon>
        <taxon>Sphingobacteriia</taxon>
        <taxon>Sphingobacteriales</taxon>
        <taxon>Sphingobacteriaceae</taxon>
        <taxon>Sphingobacterium</taxon>
    </lineage>
</organism>
<feature type="signal peptide" evidence="2">
    <location>
        <begin position="1"/>
        <end position="20"/>
    </location>
</feature>
<name>A0A7G5E1T4_9SPHI</name>
<accession>A0A7G5E1T4</accession>
<proteinExistence type="predicted"/>
<reference evidence="3 4" key="1">
    <citation type="journal article" date="2020" name="G3 (Bethesda)">
        <title>CeMbio - The Caenorhabditis elegans Microbiome Resource.</title>
        <authorList>
            <person name="Dirksen P."/>
            <person name="Assie A."/>
            <person name="Zimmermann J."/>
            <person name="Zhang F."/>
            <person name="Tietje A.M."/>
            <person name="Marsh S.A."/>
            <person name="Felix M.A."/>
            <person name="Shapira M."/>
            <person name="Kaleta C."/>
            <person name="Schulenburg H."/>
            <person name="Samuel B."/>
        </authorList>
    </citation>
    <scope>NUCLEOTIDE SEQUENCE [LARGE SCALE GENOMIC DNA]</scope>
    <source>
        <strain evidence="3 4">BIGb0170</strain>
    </source>
</reference>
<sequence>MKKIVQLCILLICLTITAQAQFSLRKILKSGEKAVRNVGRSVEKGVQDINKTSGIAIHDLGKATGKAADDARRTIEKGLQDASRESGRAGKNIVEETGRVGSNTVDIFKAIEKYTTTNINGTLEIAKSTEQRIREGKFLDAVFHAALDPLTVKEEAAFMATQQSKYLNTAAATAASVYGGPGGAAAYAAWQTYKVSGGNAELAFRAGIITGLTSSALKGVGEMNGIEIKDMVQKSVLAGTVGGLAIAASGGSEEDIKRGFILGGGMVLVQDLYQNYVGHPLDASPATKDPYCISLNDPTCNTLRNAYYTDADGNQVFDASKLDRNASHVGMGTKFDKDGKPIILEKGIKWYSASDQSTLMRTVAKVPGMNAMGLFHDKFVVSWAISDNIGNQLTIYPAMLFTYLGTDGGIITKIAETNSQDQRKLSEHAVKKDQKDQFTSSDTKLSDNQGGDYYFRNNTIYNQWGNIVDFDKLPSEIREKLNDIPVRGAIQDVMFDFSSPGTKLAGLPESIPCGFSGNPDNFTPLPSIEYAIKYLDNKNWEDYGMKNMLTTKHINAPIGSIIYVRNVVNGALVRTYVIGGLSEIEVNSGATLILSDPVLKQLGATGNSLWVETDYEDIGVEKLVFQKGSNEKLAFDNLRNGKWRLRVYDDFQRSYTSIALQFWLKT</sequence>
<gene>
    <name evidence="3" type="ORF">HS960_09940</name>
</gene>
<dbReference type="Proteomes" id="UP000515450">
    <property type="component" value="Chromosome"/>
</dbReference>
<dbReference type="EMBL" id="CP058555">
    <property type="protein sequence ID" value="QMV67959.1"/>
    <property type="molecule type" value="Genomic_DNA"/>
</dbReference>
<protein>
    <submittedName>
        <fullName evidence="3">Uncharacterized protein</fullName>
    </submittedName>
</protein>
<evidence type="ECO:0000313" key="3">
    <source>
        <dbReference type="EMBL" id="QMV67959.1"/>
    </source>
</evidence>
<evidence type="ECO:0000256" key="2">
    <source>
        <dbReference type="SAM" id="SignalP"/>
    </source>
</evidence>
<dbReference type="AlphaFoldDB" id="A0A7G5E1T4"/>
<feature type="region of interest" description="Disordered" evidence="1">
    <location>
        <begin position="422"/>
        <end position="444"/>
    </location>
</feature>
<dbReference type="RefSeq" id="WP_182332461.1">
    <property type="nucleotide sequence ID" value="NZ_CP058555.1"/>
</dbReference>
<evidence type="ECO:0000313" key="4">
    <source>
        <dbReference type="Proteomes" id="UP000515450"/>
    </source>
</evidence>
<evidence type="ECO:0000256" key="1">
    <source>
        <dbReference type="SAM" id="MobiDB-lite"/>
    </source>
</evidence>
<keyword evidence="4" id="KW-1185">Reference proteome</keyword>
<keyword evidence="2" id="KW-0732">Signal</keyword>